<accession>N6W2Y5</accession>
<evidence type="ECO:0000313" key="3">
    <source>
        <dbReference type="EMBL" id="ENO14474.1"/>
    </source>
</evidence>
<reference evidence="3 4" key="1">
    <citation type="journal article" date="2013" name="Genome Announc.">
        <title>Genome Sequence of the Polycyclic Aromatic Hydrocarbon-Degrading Bacterium Strain Marinobacter nanhaiticus D15-8WT.</title>
        <authorList>
            <person name="Cui Z."/>
            <person name="Gao W."/>
            <person name="Li Q."/>
            <person name="Xu G."/>
            <person name="Zheng L."/>
        </authorList>
    </citation>
    <scope>NUCLEOTIDE SEQUENCE [LARGE SCALE GENOMIC DNA]</scope>
    <source>
        <strain evidence="3 4">D15-8W</strain>
    </source>
</reference>
<name>N6W2Y5_9GAMM</name>
<dbReference type="SUPFAM" id="SSF54626">
    <property type="entry name" value="Chalcone isomerase"/>
    <property type="match status" value="1"/>
</dbReference>
<dbReference type="Proteomes" id="UP000013165">
    <property type="component" value="Unassembled WGS sequence"/>
</dbReference>
<dbReference type="STRING" id="626887.J057_23810"/>
<feature type="chain" id="PRO_5004127412" evidence="1">
    <location>
        <begin position="21"/>
        <end position="188"/>
    </location>
</feature>
<dbReference type="AlphaFoldDB" id="N6W2Y5"/>
<feature type="domain" description="Chalcone isomerase" evidence="2">
    <location>
        <begin position="20"/>
        <end position="185"/>
    </location>
</feature>
<dbReference type="GO" id="GO:0016872">
    <property type="term" value="F:intramolecular lyase activity"/>
    <property type="evidence" value="ECO:0007669"/>
    <property type="project" value="InterPro"/>
</dbReference>
<dbReference type="PATRIC" id="fig|626887.3.peg.4766"/>
<dbReference type="EMBL" id="APLQ01000014">
    <property type="protein sequence ID" value="ENO14474.1"/>
    <property type="molecule type" value="Genomic_DNA"/>
</dbReference>
<dbReference type="InterPro" id="IPR016087">
    <property type="entry name" value="Chalcone_isomerase"/>
</dbReference>
<dbReference type="OrthoDB" id="270742at2"/>
<dbReference type="InterPro" id="IPR016088">
    <property type="entry name" value="Chalcone_isomerase_3-sand"/>
</dbReference>
<keyword evidence="4" id="KW-1185">Reference proteome</keyword>
<comment type="caution">
    <text evidence="3">The sequence shown here is derived from an EMBL/GenBank/DDBJ whole genome shotgun (WGS) entry which is preliminary data.</text>
</comment>
<dbReference type="InterPro" id="IPR036298">
    <property type="entry name" value="Chalcone_isomerase_sf"/>
</dbReference>
<gene>
    <name evidence="3" type="ORF">J057_23810</name>
</gene>
<sequence length="188" mass="20164">MKKVTSALLLSLALVGPASAVTVEGVDVPEQLAANDSKLVLNGAGVRSKWFLDLYVGSLYVPQSQSDAQAIIDADEPQAIRLNIISGMITSDKMTSATLEGFESSTDGNTAPVQAEIDKFMNVFKEEIKEGDVFELVYVPGEGTQVYKNGEKKDTITGMPFKKALFGIWLSDEPAQDDLKAAMLGKGD</sequence>
<evidence type="ECO:0000259" key="2">
    <source>
        <dbReference type="Pfam" id="PF16036"/>
    </source>
</evidence>
<evidence type="ECO:0000313" key="4">
    <source>
        <dbReference type="Proteomes" id="UP000013165"/>
    </source>
</evidence>
<dbReference type="HOGENOM" id="CLU_102167_0_0_6"/>
<keyword evidence="1" id="KW-0732">Signal</keyword>
<protein>
    <submittedName>
        <fullName evidence="3">Chalcone isomerase</fullName>
    </submittedName>
</protein>
<dbReference type="Gene3D" id="3.50.70.10">
    <property type="match status" value="1"/>
</dbReference>
<dbReference type="eggNOG" id="ENOG502ZD7C">
    <property type="taxonomic scope" value="Bacteria"/>
</dbReference>
<dbReference type="RefSeq" id="WP_004582691.1">
    <property type="nucleotide sequence ID" value="NZ_AP028878.1"/>
</dbReference>
<proteinExistence type="predicted"/>
<evidence type="ECO:0000256" key="1">
    <source>
        <dbReference type="SAM" id="SignalP"/>
    </source>
</evidence>
<organism evidence="3 4">
    <name type="scientific">Marinobacter nanhaiticus D15-8W</name>
    <dbReference type="NCBI Taxonomy" id="626887"/>
    <lineage>
        <taxon>Bacteria</taxon>
        <taxon>Pseudomonadati</taxon>
        <taxon>Pseudomonadota</taxon>
        <taxon>Gammaproteobacteria</taxon>
        <taxon>Pseudomonadales</taxon>
        <taxon>Marinobacteraceae</taxon>
        <taxon>Marinobacter</taxon>
    </lineage>
</organism>
<keyword evidence="3" id="KW-0413">Isomerase</keyword>
<dbReference type="Pfam" id="PF16036">
    <property type="entry name" value="Chalcone_3"/>
    <property type="match status" value="1"/>
</dbReference>
<feature type="signal peptide" evidence="1">
    <location>
        <begin position="1"/>
        <end position="20"/>
    </location>
</feature>